<gene>
    <name evidence="1" type="ORF">AWB74_08578</name>
</gene>
<dbReference type="Proteomes" id="UP000055019">
    <property type="component" value="Unassembled WGS sequence"/>
</dbReference>
<comment type="caution">
    <text evidence="1">The sequence shown here is derived from an EMBL/GenBank/DDBJ whole genome shotgun (WGS) entry which is preliminary data.</text>
</comment>
<evidence type="ECO:0000313" key="2">
    <source>
        <dbReference type="Proteomes" id="UP000055019"/>
    </source>
</evidence>
<dbReference type="EMBL" id="FCOM02000133">
    <property type="protein sequence ID" value="SAL88470.1"/>
    <property type="molecule type" value="Genomic_DNA"/>
</dbReference>
<accession>A0A158L6G4</accession>
<protein>
    <submittedName>
        <fullName evidence="1">Uncharacterized protein</fullName>
    </submittedName>
</protein>
<name>A0A158L6G4_9BURK</name>
<sequence>MEFDSRIKDLRNGSEWWHSLSKDDQMAWLARVHSVGPKDAWDAFKHSLVLTTS</sequence>
<keyword evidence="2" id="KW-1185">Reference proteome</keyword>
<reference evidence="1" key="1">
    <citation type="submission" date="2016-01" db="EMBL/GenBank/DDBJ databases">
        <authorList>
            <person name="Peeters C."/>
        </authorList>
    </citation>
    <scope>NUCLEOTIDE SEQUENCE [LARGE SCALE GENOMIC DNA]</scope>
    <source>
        <strain evidence="1">LMG 29317</strain>
    </source>
</reference>
<proteinExistence type="predicted"/>
<evidence type="ECO:0000313" key="1">
    <source>
        <dbReference type="EMBL" id="SAL88470.1"/>
    </source>
</evidence>
<organism evidence="1 2">
    <name type="scientific">Caballeronia arvi</name>
    <dbReference type="NCBI Taxonomy" id="1777135"/>
    <lineage>
        <taxon>Bacteria</taxon>
        <taxon>Pseudomonadati</taxon>
        <taxon>Pseudomonadota</taxon>
        <taxon>Betaproteobacteria</taxon>
        <taxon>Burkholderiales</taxon>
        <taxon>Burkholderiaceae</taxon>
        <taxon>Caballeronia</taxon>
    </lineage>
</organism>
<dbReference type="AlphaFoldDB" id="A0A158L6G4"/>